<evidence type="ECO:0000313" key="4">
    <source>
        <dbReference type="Proteomes" id="UP000450676"/>
    </source>
</evidence>
<reference evidence="3 4" key="1">
    <citation type="submission" date="2019-12" db="EMBL/GenBank/DDBJ databases">
        <title>Novel species isolated from a subtropical stream in China.</title>
        <authorList>
            <person name="Lu H."/>
        </authorList>
    </citation>
    <scope>NUCLEOTIDE SEQUENCE [LARGE SCALE GENOMIC DNA]</scope>
    <source>
        <strain evidence="3 4">FT127W</strain>
    </source>
</reference>
<dbReference type="Gene3D" id="2.60.120.260">
    <property type="entry name" value="Galactose-binding domain-like"/>
    <property type="match status" value="1"/>
</dbReference>
<dbReference type="InterPro" id="IPR013320">
    <property type="entry name" value="ConA-like_dom_sf"/>
</dbReference>
<feature type="signal peptide" evidence="1">
    <location>
        <begin position="1"/>
        <end position="20"/>
    </location>
</feature>
<dbReference type="Proteomes" id="UP000450676">
    <property type="component" value="Unassembled WGS sequence"/>
</dbReference>
<sequence>MFRSVLFLAFASAFATSAHANLIQNGSFSNSSVAYGSALYANGFTQTVVSAPGWTFSNGSGIIDHAWDSMASQGTVAFLQNYSPLHWADPILSQAFSSSASSFQVSFQLSQRGGNYESVNVKLDGKALAPTLQPVGSEWTSYTFNIAGLTGGTHTLSFNGINLSNASDSTLFIDNVSVLATTVPEPASAALLLTGLGLAGLIRRRRAK</sequence>
<dbReference type="EMBL" id="WWCU01000041">
    <property type="protein sequence ID" value="MYN10593.1"/>
    <property type="molecule type" value="Genomic_DNA"/>
</dbReference>
<keyword evidence="1" id="KW-0732">Signal</keyword>
<gene>
    <name evidence="3" type="ORF">GTP77_25065</name>
</gene>
<comment type="caution">
    <text evidence="3">The sequence shown here is derived from an EMBL/GenBank/DDBJ whole genome shotgun (WGS) entry which is preliminary data.</text>
</comment>
<feature type="domain" description="Ice-binding protein C-terminal" evidence="2">
    <location>
        <begin position="182"/>
        <end position="206"/>
    </location>
</feature>
<dbReference type="AlphaFoldDB" id="A0A7X4HG12"/>
<evidence type="ECO:0000256" key="1">
    <source>
        <dbReference type="SAM" id="SignalP"/>
    </source>
</evidence>
<protein>
    <submittedName>
        <fullName evidence="3">PEP-CTERM sorting domain-containing protein</fullName>
    </submittedName>
</protein>
<accession>A0A7X4HG12</accession>
<name>A0A7X4HG12_9BURK</name>
<evidence type="ECO:0000313" key="3">
    <source>
        <dbReference type="EMBL" id="MYN10593.1"/>
    </source>
</evidence>
<keyword evidence="4" id="KW-1185">Reference proteome</keyword>
<proteinExistence type="predicted"/>
<dbReference type="NCBIfam" id="TIGR02595">
    <property type="entry name" value="PEP_CTERM"/>
    <property type="match status" value="1"/>
</dbReference>
<feature type="chain" id="PRO_5030804215" evidence="1">
    <location>
        <begin position="21"/>
        <end position="208"/>
    </location>
</feature>
<organism evidence="3 4">
    <name type="scientific">Pseudoduganella aquatica</name>
    <dbReference type="NCBI Taxonomy" id="2660641"/>
    <lineage>
        <taxon>Bacteria</taxon>
        <taxon>Pseudomonadati</taxon>
        <taxon>Pseudomonadota</taxon>
        <taxon>Betaproteobacteria</taxon>
        <taxon>Burkholderiales</taxon>
        <taxon>Oxalobacteraceae</taxon>
        <taxon>Telluria group</taxon>
        <taxon>Pseudoduganella</taxon>
    </lineage>
</organism>
<dbReference type="RefSeq" id="WP_161074882.1">
    <property type="nucleotide sequence ID" value="NZ_WWCU01000041.1"/>
</dbReference>
<dbReference type="InterPro" id="IPR013424">
    <property type="entry name" value="Ice-binding_C"/>
</dbReference>
<dbReference type="SUPFAM" id="SSF49899">
    <property type="entry name" value="Concanavalin A-like lectins/glucanases"/>
    <property type="match status" value="1"/>
</dbReference>
<dbReference type="Pfam" id="PF07589">
    <property type="entry name" value="PEP-CTERM"/>
    <property type="match status" value="1"/>
</dbReference>
<evidence type="ECO:0000259" key="2">
    <source>
        <dbReference type="Pfam" id="PF07589"/>
    </source>
</evidence>